<name>A0ACC2XDW8_9TREE</name>
<gene>
    <name evidence="1" type="ORF">QFC24_004349</name>
</gene>
<reference evidence="1" key="1">
    <citation type="submission" date="2023-04" db="EMBL/GenBank/DDBJ databases">
        <title>Draft Genome sequencing of Naganishia species isolated from polar environments using Oxford Nanopore Technology.</title>
        <authorList>
            <person name="Leo P."/>
            <person name="Venkateswaran K."/>
        </authorList>
    </citation>
    <scope>NUCLEOTIDE SEQUENCE</scope>
    <source>
        <strain evidence="1">DBVPG 5303</strain>
    </source>
</reference>
<dbReference type="Proteomes" id="UP001234202">
    <property type="component" value="Unassembled WGS sequence"/>
</dbReference>
<comment type="caution">
    <text evidence="1">The sequence shown here is derived from an EMBL/GenBank/DDBJ whole genome shotgun (WGS) entry which is preliminary data.</text>
</comment>
<sequence length="587" mass="67300">MDQLDENRSPASIASDDFSSLVAGRIVPTSSPQATFFNWARTFRCHPQKTFLPKTVYECRLITEWARREGKTLRAAGVGHSPSDLACTDEWMIRMDGMRRVLNVSENLQIGTWARELTKTSFQTDIENTTVTVEAGITLQDLHEHLLEHGLALRNNGSITEQTLAGIIATATHGSGFDFPVISGHVLELDLISSKEGAEIVHCSREENRDLFLATLCGLGMTGLIVSVKLDVEPAFRLRESKVPVHMDYLLGTSAAEERIARSSIAPGLQDEKTPLLSRNANEQVYEDPNFVAQRNLQSMQKIEDIAKSAEHVRMWWYPQTGGVIVARANRTYEASPFLASTNRRGMRADNFYHAIQPPIKVWSLFGDFFHYHVTQFFLYLCTFVPRYTSWVGRWAWWLNESPVVQQDHSYKVYTFDCLYPQYTTEWAIPMEKTRDVLAVLRDWLAEEEADPRGQRVHFPIEIRFTAPDDVWLSPCYGRQTTYIGIVQYKPYGKPVPYEKFFDKFSKIMADHDGRPHWAKQHGFTAETLRERYNKYDDFFEVVQAADPDGRWRCGYTQRHFGQQGAMPDGKRQISSEEGERHMGVRD</sequence>
<dbReference type="EMBL" id="JASBWV010000015">
    <property type="protein sequence ID" value="KAJ9122122.1"/>
    <property type="molecule type" value="Genomic_DNA"/>
</dbReference>
<evidence type="ECO:0000313" key="1">
    <source>
        <dbReference type="EMBL" id="KAJ9122122.1"/>
    </source>
</evidence>
<keyword evidence="2" id="KW-1185">Reference proteome</keyword>
<organism evidence="1 2">
    <name type="scientific">Naganishia onofrii</name>
    <dbReference type="NCBI Taxonomy" id="1851511"/>
    <lineage>
        <taxon>Eukaryota</taxon>
        <taxon>Fungi</taxon>
        <taxon>Dikarya</taxon>
        <taxon>Basidiomycota</taxon>
        <taxon>Agaricomycotina</taxon>
        <taxon>Tremellomycetes</taxon>
        <taxon>Filobasidiales</taxon>
        <taxon>Filobasidiaceae</taxon>
        <taxon>Naganishia</taxon>
    </lineage>
</organism>
<proteinExistence type="predicted"/>
<protein>
    <submittedName>
        <fullName evidence="1">Uncharacterized protein</fullName>
    </submittedName>
</protein>
<accession>A0ACC2XDW8</accession>
<evidence type="ECO:0000313" key="2">
    <source>
        <dbReference type="Proteomes" id="UP001234202"/>
    </source>
</evidence>